<dbReference type="Gene3D" id="3.30.420.270">
    <property type="match status" value="1"/>
</dbReference>
<dbReference type="EMBL" id="CP071091">
    <property type="protein sequence ID" value="QSQ17985.1"/>
    <property type="molecule type" value="Genomic_DNA"/>
</dbReference>
<dbReference type="PANTHER" id="PTHR30558">
    <property type="entry name" value="EXBD MEMBRANE COMPONENT OF PMF-DRIVEN MACROMOLECULE IMPORT SYSTEM"/>
    <property type="match status" value="1"/>
</dbReference>
<evidence type="ECO:0000256" key="1">
    <source>
        <dbReference type="ARBA" id="ARBA00004249"/>
    </source>
</evidence>
<keyword evidence="4" id="KW-1003">Cell membrane</keyword>
<evidence type="ECO:0000256" key="7">
    <source>
        <dbReference type="ARBA" id="ARBA00022927"/>
    </source>
</evidence>
<evidence type="ECO:0000313" key="13">
    <source>
        <dbReference type="Proteomes" id="UP000663090"/>
    </source>
</evidence>
<accession>A0ABX7NGM7</accession>
<keyword evidence="9 11" id="KW-0472">Membrane</keyword>
<evidence type="ECO:0000256" key="11">
    <source>
        <dbReference type="SAM" id="Phobius"/>
    </source>
</evidence>
<protein>
    <submittedName>
        <fullName evidence="12">Biopolymer transporter ExbD</fullName>
    </submittedName>
</protein>
<keyword evidence="5" id="KW-0997">Cell inner membrane</keyword>
<keyword evidence="8 11" id="KW-1133">Transmembrane helix</keyword>
<dbReference type="Pfam" id="PF02472">
    <property type="entry name" value="ExbD"/>
    <property type="match status" value="1"/>
</dbReference>
<keyword evidence="7 10" id="KW-0653">Protein transport</keyword>
<evidence type="ECO:0000256" key="8">
    <source>
        <dbReference type="ARBA" id="ARBA00022989"/>
    </source>
</evidence>
<dbReference type="PANTHER" id="PTHR30558:SF12">
    <property type="entry name" value="BIOPOLYMER TRANSPORT PROTEIN EXBD"/>
    <property type="match status" value="1"/>
</dbReference>
<evidence type="ECO:0000256" key="9">
    <source>
        <dbReference type="ARBA" id="ARBA00023136"/>
    </source>
</evidence>
<reference evidence="12 13" key="1">
    <citation type="submission" date="2021-02" db="EMBL/GenBank/DDBJ databases">
        <title>De Novo genome assembly of isolated myxobacteria.</title>
        <authorList>
            <person name="Stevens D.C."/>
        </authorList>
    </citation>
    <scope>NUCLEOTIDE SEQUENCE [LARGE SCALE GENOMIC DNA]</scope>
    <source>
        <strain evidence="12 13">SCHIC003</strain>
    </source>
</reference>
<evidence type="ECO:0000256" key="4">
    <source>
        <dbReference type="ARBA" id="ARBA00022475"/>
    </source>
</evidence>
<comment type="similarity">
    <text evidence="2 10">Belongs to the ExbD/TolR family.</text>
</comment>
<evidence type="ECO:0000313" key="12">
    <source>
        <dbReference type="EMBL" id="QSQ17985.1"/>
    </source>
</evidence>
<evidence type="ECO:0000256" key="5">
    <source>
        <dbReference type="ARBA" id="ARBA00022519"/>
    </source>
</evidence>
<evidence type="ECO:0000256" key="3">
    <source>
        <dbReference type="ARBA" id="ARBA00022448"/>
    </source>
</evidence>
<dbReference type="InterPro" id="IPR003400">
    <property type="entry name" value="ExbD"/>
</dbReference>
<name>A0ABX7NGM7_9BACT</name>
<gene>
    <name evidence="12" type="ORF">JY572_19025</name>
</gene>
<evidence type="ECO:0000256" key="6">
    <source>
        <dbReference type="ARBA" id="ARBA00022692"/>
    </source>
</evidence>
<keyword evidence="3 10" id="KW-0813">Transport</keyword>
<comment type="subcellular location">
    <subcellularLocation>
        <location evidence="1">Cell inner membrane</location>
        <topology evidence="1">Single-pass type II membrane protein</topology>
    </subcellularLocation>
    <subcellularLocation>
        <location evidence="10">Cell membrane</location>
        <topology evidence="10">Single-pass type II membrane protein</topology>
    </subcellularLocation>
</comment>
<keyword evidence="13" id="KW-1185">Reference proteome</keyword>
<keyword evidence="6 10" id="KW-0812">Transmembrane</keyword>
<evidence type="ECO:0000256" key="10">
    <source>
        <dbReference type="RuleBase" id="RU003879"/>
    </source>
</evidence>
<dbReference type="Proteomes" id="UP000663090">
    <property type="component" value="Chromosome"/>
</dbReference>
<proteinExistence type="inferred from homology"/>
<dbReference type="RefSeq" id="WP_206719598.1">
    <property type="nucleotide sequence ID" value="NZ_CP071091.1"/>
</dbReference>
<sequence>MAGHKQRQWVKPQTPPNSEINVTPLVDVVLVLLIIFMVVTPLLEKDILVRVPDTEVEENQPPPDPNDQQLVVLLDKDGGYSINTEKISAADYVTRLTRMLAAKKPDEKVVFFMADDATNYGRLIAALDGAKAAGAKVLGMATELPSNAIIQGTQVDTGTPAPTPAP</sequence>
<evidence type="ECO:0000256" key="2">
    <source>
        <dbReference type="ARBA" id="ARBA00005811"/>
    </source>
</evidence>
<organism evidence="12 13">
    <name type="scientific">Myxococcus landrumensis</name>
    <dbReference type="NCBI Taxonomy" id="2813577"/>
    <lineage>
        <taxon>Bacteria</taxon>
        <taxon>Pseudomonadati</taxon>
        <taxon>Myxococcota</taxon>
        <taxon>Myxococcia</taxon>
        <taxon>Myxococcales</taxon>
        <taxon>Cystobacterineae</taxon>
        <taxon>Myxococcaceae</taxon>
        <taxon>Myxococcus</taxon>
    </lineage>
</organism>
<feature type="transmembrane region" description="Helical" evidence="11">
    <location>
        <begin position="20"/>
        <end position="43"/>
    </location>
</feature>